<dbReference type="Pfam" id="PF04471">
    <property type="entry name" value="Mrr_cat"/>
    <property type="match status" value="1"/>
</dbReference>
<dbReference type="InterPro" id="IPR007560">
    <property type="entry name" value="Restrct_endonuc_IV_Mrr"/>
</dbReference>
<organism evidence="3 4">
    <name type="scientific">Clostridium chromiireducens</name>
    <dbReference type="NCBI Taxonomy" id="225345"/>
    <lineage>
        <taxon>Bacteria</taxon>
        <taxon>Bacillati</taxon>
        <taxon>Bacillota</taxon>
        <taxon>Clostridia</taxon>
        <taxon>Eubacteriales</taxon>
        <taxon>Clostridiaceae</taxon>
        <taxon>Clostridium</taxon>
    </lineage>
</organism>
<dbReference type="EMBL" id="WSRQ01000041">
    <property type="protein sequence ID" value="MVX65931.1"/>
    <property type="molecule type" value="Genomic_DNA"/>
</dbReference>
<feature type="domain" description="Restriction endonuclease type IV Mrr" evidence="2">
    <location>
        <begin position="94"/>
        <end position="198"/>
    </location>
</feature>
<dbReference type="GO" id="GO:0015666">
    <property type="term" value="F:restriction endodeoxyribonuclease activity"/>
    <property type="evidence" value="ECO:0007669"/>
    <property type="project" value="TreeGrafter"/>
</dbReference>
<gene>
    <name evidence="3" type="ORF">GKZ28_19825</name>
</gene>
<dbReference type="PANTHER" id="PTHR30015">
    <property type="entry name" value="MRR RESTRICTION SYSTEM PROTEIN"/>
    <property type="match status" value="1"/>
</dbReference>
<dbReference type="AlphaFoldDB" id="A0A964W3V2"/>
<evidence type="ECO:0000259" key="2">
    <source>
        <dbReference type="Pfam" id="PF04471"/>
    </source>
</evidence>
<name>A0A964W3V2_9CLOT</name>
<accession>A0A964W3V2</accession>
<dbReference type="PANTHER" id="PTHR30015:SF7">
    <property type="entry name" value="TYPE IV METHYL-DIRECTED RESTRICTION ENZYME ECOKMRR"/>
    <property type="match status" value="1"/>
</dbReference>
<dbReference type="InterPro" id="IPR052906">
    <property type="entry name" value="Type_IV_Methyl-Rstrct_Enzyme"/>
</dbReference>
<feature type="transmembrane region" description="Helical" evidence="1">
    <location>
        <begin position="55"/>
        <end position="75"/>
    </location>
</feature>
<dbReference type="InterPro" id="IPR011335">
    <property type="entry name" value="Restrct_endonuc-II-like"/>
</dbReference>
<dbReference type="Gene3D" id="3.40.1350.10">
    <property type="match status" value="1"/>
</dbReference>
<sequence length="238" mass="27656">MEDDNMSFQRFRKRTKSKIIKLFFMIMLITLITKVAFSTISFITEIYDKHRMVTIAALLISILSYPCSIILNRYVDYLQYGKVSISRQQLIAILKSLSPRQFEYFCAELFRELGHKVYLMPDGPDGGKDVILDDKIYVECKRYNTDIIGRPICQKLLGAVEADDMKKGIIFTNGKLTDTALEMFAKTKRLELWNIDTIYLKLNSLDKHKASFILDKSLKYTESEETNNESELELNPEE</sequence>
<keyword evidence="1" id="KW-1133">Transmembrane helix</keyword>
<protein>
    <recommendedName>
        <fullName evidence="2">Restriction endonuclease type IV Mrr domain-containing protein</fullName>
    </recommendedName>
</protein>
<keyword evidence="1" id="KW-0812">Transmembrane</keyword>
<dbReference type="GO" id="GO:0009307">
    <property type="term" value="P:DNA restriction-modification system"/>
    <property type="evidence" value="ECO:0007669"/>
    <property type="project" value="InterPro"/>
</dbReference>
<dbReference type="GO" id="GO:0003677">
    <property type="term" value="F:DNA binding"/>
    <property type="evidence" value="ECO:0007669"/>
    <property type="project" value="InterPro"/>
</dbReference>
<evidence type="ECO:0000256" key="1">
    <source>
        <dbReference type="SAM" id="Phobius"/>
    </source>
</evidence>
<keyword evidence="1" id="KW-0472">Membrane</keyword>
<evidence type="ECO:0000313" key="3">
    <source>
        <dbReference type="EMBL" id="MVX65931.1"/>
    </source>
</evidence>
<reference evidence="3" key="1">
    <citation type="submission" date="2019-12" db="EMBL/GenBank/DDBJ databases">
        <title>Microbes associate with the intestines of laboratory mice.</title>
        <authorList>
            <person name="Navarre W."/>
            <person name="Wong E."/>
        </authorList>
    </citation>
    <scope>NUCLEOTIDE SEQUENCE</scope>
    <source>
        <strain evidence="3">NM79_F5</strain>
    </source>
</reference>
<evidence type="ECO:0000313" key="4">
    <source>
        <dbReference type="Proteomes" id="UP000656077"/>
    </source>
</evidence>
<dbReference type="Proteomes" id="UP000656077">
    <property type="component" value="Unassembled WGS sequence"/>
</dbReference>
<dbReference type="InterPro" id="IPR011856">
    <property type="entry name" value="tRNA_endonuc-like_dom_sf"/>
</dbReference>
<feature type="transmembrane region" description="Helical" evidence="1">
    <location>
        <begin position="20"/>
        <end position="43"/>
    </location>
</feature>
<comment type="caution">
    <text evidence="3">The sequence shown here is derived from an EMBL/GenBank/DDBJ whole genome shotgun (WGS) entry which is preliminary data.</text>
</comment>
<proteinExistence type="predicted"/>
<dbReference type="SUPFAM" id="SSF52980">
    <property type="entry name" value="Restriction endonuclease-like"/>
    <property type="match status" value="1"/>
</dbReference>